<dbReference type="EMBL" id="CP032869">
    <property type="protein sequence ID" value="AYL98972.1"/>
    <property type="molecule type" value="Genomic_DNA"/>
</dbReference>
<evidence type="ECO:0008006" key="4">
    <source>
        <dbReference type="Google" id="ProtNLM"/>
    </source>
</evidence>
<evidence type="ECO:0000313" key="3">
    <source>
        <dbReference type="Proteomes" id="UP000270046"/>
    </source>
</evidence>
<evidence type="ECO:0000313" key="2">
    <source>
        <dbReference type="EMBL" id="AYL98972.1"/>
    </source>
</evidence>
<gene>
    <name evidence="2" type="ORF">HYN43_028510</name>
</gene>
<protein>
    <recommendedName>
        <fullName evidence="4">VWA domain-containing protein</fullName>
    </recommendedName>
</protein>
<dbReference type="InterPro" id="IPR036465">
    <property type="entry name" value="vWFA_dom_sf"/>
</dbReference>
<feature type="transmembrane region" description="Helical" evidence="1">
    <location>
        <begin position="41"/>
        <end position="63"/>
    </location>
</feature>
<keyword evidence="1" id="KW-0812">Transmembrane</keyword>
<dbReference type="RefSeq" id="WP_119407223.1">
    <property type="nucleotide sequence ID" value="NZ_CP032869.1"/>
</dbReference>
<dbReference type="Proteomes" id="UP000270046">
    <property type="component" value="Chromosome"/>
</dbReference>
<dbReference type="PANTHER" id="PTHR37947:SF1">
    <property type="entry name" value="BLL2462 PROTEIN"/>
    <property type="match status" value="1"/>
</dbReference>
<name>A0A494W6P1_9SPHI</name>
<feature type="transmembrane region" description="Helical" evidence="1">
    <location>
        <begin position="12"/>
        <end position="29"/>
    </location>
</feature>
<accession>A0A494W6P1</accession>
<dbReference type="PANTHER" id="PTHR37947">
    <property type="entry name" value="BLL2462 PROTEIN"/>
    <property type="match status" value="1"/>
</dbReference>
<reference evidence="2 3" key="1">
    <citation type="submission" date="2018-10" db="EMBL/GenBank/DDBJ databases">
        <title>Genome sequencing of Mucilaginibacter sp. HYN0043.</title>
        <authorList>
            <person name="Kim M."/>
            <person name="Yi H."/>
        </authorList>
    </citation>
    <scope>NUCLEOTIDE SEQUENCE [LARGE SCALE GENOMIC DNA]</scope>
    <source>
        <strain evidence="2 3">HYN0043</strain>
    </source>
</reference>
<dbReference type="SUPFAM" id="SSF53300">
    <property type="entry name" value="vWA-like"/>
    <property type="match status" value="1"/>
</dbReference>
<proteinExistence type="predicted"/>
<evidence type="ECO:0000256" key="1">
    <source>
        <dbReference type="SAM" id="Phobius"/>
    </source>
</evidence>
<keyword evidence="1" id="KW-1133">Transmembrane helix</keyword>
<organism evidence="2 3">
    <name type="scientific">Mucilaginibacter celer</name>
    <dbReference type="NCBI Taxonomy" id="2305508"/>
    <lineage>
        <taxon>Bacteria</taxon>
        <taxon>Pseudomonadati</taxon>
        <taxon>Bacteroidota</taxon>
        <taxon>Sphingobacteriia</taxon>
        <taxon>Sphingobacteriales</taxon>
        <taxon>Sphingobacteriaceae</taxon>
        <taxon>Mucilaginibacter</taxon>
    </lineage>
</organism>
<dbReference type="OrthoDB" id="9763076at2"/>
<keyword evidence="3" id="KW-1185">Reference proteome</keyword>
<dbReference type="KEGG" id="muh:HYN43_028510"/>
<dbReference type="AlphaFoldDB" id="A0A494W6P1"/>
<sequence length="693" mass="77031">MFSLTWGSVSGWWTPVCLLLGLAYAWLMYRQPAEIGRNLRYGLATLRTIAVFFIALLLVSPLVKSVKYEPQKPLVLIAQDNSSSINTFKPADFNTSTFIDDLAKLKEQLGDKYDVQEFNFDKDLHPGLSKSFGGKQTDIAGALRQLNNRFTNQNIGALVLATDGLYNQGNDPQYDAKNIKTSIYTIALGDTTAKRDLLIGNINYNKTAFLGNDFIIEVLATAYQSKGENMSLSVTEDGKQVYQQSIPVTATDFKKIIPIKLNASKKGLRKYTISIAPIKNELSIQNNTETIYVEVLDARQKVLLLYNGPHPDITVIKQAIETNKNYEVKAASINNAADIKPADYSLVVFYQISAADYPPIKSFIAKSKTPVWYIIGSQSNLQAVNSEQSTVKISAGRAETQEVLALPANDFTAFNLSDSARRKISALPPLLAPFGSYGTSTGTSVLLRQKIGAVATTYPLLAFGDEVGRRTAVLTGEGIWRWQLSEYQNYENQNATNELLSQTVQYLTANANRQRFRVYPARNVFDEGENVILNAELYNDALELVNTPDVKIELKNTAGKNYSYLFTRTGQSYQLDAGALPVGEYTYSASTQNGKQDFKASGQFTIKALNLETRQSAANHVLLNTLAKQSGGQMIKPSDVSKLADLIRKNENVKTVVYEDKHYSDLVDVKWLFGLILVLLSVEWFLRKREGEI</sequence>
<dbReference type="Gene3D" id="3.40.50.410">
    <property type="entry name" value="von Willebrand factor, type A domain"/>
    <property type="match status" value="1"/>
</dbReference>
<keyword evidence="1" id="KW-0472">Membrane</keyword>